<keyword evidence="7" id="KW-0969">Cilium</keyword>
<comment type="subcellular location">
    <subcellularLocation>
        <location evidence="1">Cell projection</location>
        <location evidence="1">Cilium membrane</location>
        <topology evidence="1">Multi-pass membrane protein</topology>
    </subcellularLocation>
</comment>
<sequence>MLFEVHYRRSYFARGMFSLLFLLVCLLSIVGLPFVIGWFMQNFWLENNYFYQKPTMLFTGRAVLRVSTVLGKEYLWTTSDSFNDRFLAGTEMEVLPFVSVNADVDEMNRTSMFTFVLSVPVTPVLQRVYSDANLTAPAAPLDAIQKVAFLPEFSFVIQHYLIHVNMTAAPLVVYRRPFDAAVDTSGDYGSSPVCAWTVADMVFHTTTRLTGQFSYTDDAQSPLEASMRQPADVYYLEKFARLYSRRRQSVVLRPYVEAAGGPEVLPQEEVTHGLWEDLDTLNAFTWRIQLRVADAFVPYVPSYREVLKWAWVQYFVIAYVIQWLLWKLRGMIVTQGLIDTTAVYFARKLD</sequence>
<evidence type="ECO:0000256" key="10">
    <source>
        <dbReference type="ARBA" id="ARBA00023273"/>
    </source>
</evidence>
<evidence type="ECO:0000256" key="4">
    <source>
        <dbReference type="ARBA" id="ARBA00022475"/>
    </source>
</evidence>
<reference evidence="13 14" key="1">
    <citation type="journal article" date="2013" name="PLoS ONE">
        <title>Predicting the Proteins of Angomonas deanei, Strigomonas culicis and Their Respective Endosymbionts Reveals New Aspects of the Trypanosomatidae Family.</title>
        <authorList>
            <person name="Motta M.C."/>
            <person name="Martins A.C."/>
            <person name="de Souza S.S."/>
            <person name="Catta-Preta C.M."/>
            <person name="Silva R."/>
            <person name="Klein C.C."/>
            <person name="de Almeida L.G."/>
            <person name="de Lima Cunha O."/>
            <person name="Ciapina L.P."/>
            <person name="Brocchi M."/>
            <person name="Colabardini A.C."/>
            <person name="de Araujo Lima B."/>
            <person name="Machado C.R."/>
            <person name="de Almeida Soares C.M."/>
            <person name="Probst C.M."/>
            <person name="de Menezes C.B."/>
            <person name="Thompson C.E."/>
            <person name="Bartholomeu D.C."/>
            <person name="Gradia D.F."/>
            <person name="Pavoni D.P."/>
            <person name="Grisard E.C."/>
            <person name="Fantinatti-Garboggini F."/>
            <person name="Marchini F.K."/>
            <person name="Rodrigues-Luiz G.F."/>
            <person name="Wagner G."/>
            <person name="Goldman G.H."/>
            <person name="Fietto J.L."/>
            <person name="Elias M.C."/>
            <person name="Goldman M.H."/>
            <person name="Sagot M.F."/>
            <person name="Pereira M."/>
            <person name="Stoco P.H."/>
            <person name="de Mendonca-Neto R.P."/>
            <person name="Teixeira S.M."/>
            <person name="Maciel T.E."/>
            <person name="de Oliveira Mendes T.A."/>
            <person name="Urmenyi T.P."/>
            <person name="de Souza W."/>
            <person name="Schenkman S."/>
            <person name="de Vasconcelos A.T."/>
        </authorList>
    </citation>
    <scope>NUCLEOTIDE SEQUENCE [LARGE SCALE GENOMIC DNA]</scope>
</reference>
<comment type="similarity">
    <text evidence="2">Belongs to the TMEM231 family.</text>
</comment>
<dbReference type="GO" id="GO:0035869">
    <property type="term" value="C:ciliary transition zone"/>
    <property type="evidence" value="ECO:0007669"/>
    <property type="project" value="TreeGrafter"/>
</dbReference>
<evidence type="ECO:0000256" key="8">
    <source>
        <dbReference type="ARBA" id="ARBA00023136"/>
    </source>
</evidence>
<keyword evidence="6 12" id="KW-1133">Transmembrane helix</keyword>
<dbReference type="EMBL" id="ATMH01003131">
    <property type="protein sequence ID" value="EPY31893.1"/>
    <property type="molecule type" value="Genomic_DNA"/>
</dbReference>
<dbReference type="GO" id="GO:0060271">
    <property type="term" value="P:cilium assembly"/>
    <property type="evidence" value="ECO:0007669"/>
    <property type="project" value="TreeGrafter"/>
</dbReference>
<evidence type="ECO:0000313" key="14">
    <source>
        <dbReference type="Proteomes" id="UP000015354"/>
    </source>
</evidence>
<dbReference type="InterPro" id="IPR019306">
    <property type="entry name" value="TMEM231"/>
</dbReference>
<keyword evidence="5 12" id="KW-0812">Transmembrane</keyword>
<dbReference type="GO" id="GO:0032880">
    <property type="term" value="P:regulation of protein localization"/>
    <property type="evidence" value="ECO:0007669"/>
    <property type="project" value="TreeGrafter"/>
</dbReference>
<evidence type="ECO:0000256" key="12">
    <source>
        <dbReference type="SAM" id="Phobius"/>
    </source>
</evidence>
<keyword evidence="9" id="KW-0325">Glycoprotein</keyword>
<evidence type="ECO:0000256" key="2">
    <source>
        <dbReference type="ARBA" id="ARBA00009082"/>
    </source>
</evidence>
<feature type="transmembrane region" description="Helical" evidence="12">
    <location>
        <begin position="309"/>
        <end position="326"/>
    </location>
</feature>
<protein>
    <recommendedName>
        <fullName evidence="3">Transmembrane protein 231</fullName>
    </recommendedName>
</protein>
<comment type="caution">
    <text evidence="13">The sequence shown here is derived from an EMBL/GenBank/DDBJ whole genome shotgun (WGS) entry which is preliminary data.</text>
</comment>
<evidence type="ECO:0000256" key="1">
    <source>
        <dbReference type="ARBA" id="ARBA00004272"/>
    </source>
</evidence>
<organism evidence="13 14">
    <name type="scientific">Strigomonas culicis</name>
    <dbReference type="NCBI Taxonomy" id="28005"/>
    <lineage>
        <taxon>Eukaryota</taxon>
        <taxon>Discoba</taxon>
        <taxon>Euglenozoa</taxon>
        <taxon>Kinetoplastea</taxon>
        <taxon>Metakinetoplastina</taxon>
        <taxon>Trypanosomatida</taxon>
        <taxon>Trypanosomatidae</taxon>
        <taxon>Strigomonadinae</taxon>
        <taxon>Strigomonas</taxon>
    </lineage>
</organism>
<evidence type="ECO:0000256" key="7">
    <source>
        <dbReference type="ARBA" id="ARBA00023069"/>
    </source>
</evidence>
<keyword evidence="10" id="KW-0966">Cell projection</keyword>
<accession>S9USL4</accession>
<evidence type="ECO:0000256" key="6">
    <source>
        <dbReference type="ARBA" id="ARBA00022989"/>
    </source>
</evidence>
<evidence type="ECO:0000256" key="3">
    <source>
        <dbReference type="ARBA" id="ARBA00015087"/>
    </source>
</evidence>
<gene>
    <name evidence="13" type="ORF">STCU_03131</name>
</gene>
<name>S9USL4_9TRYP</name>
<keyword evidence="8 12" id="KW-0472">Membrane</keyword>
<evidence type="ECO:0000256" key="5">
    <source>
        <dbReference type="ARBA" id="ARBA00022692"/>
    </source>
</evidence>
<keyword evidence="14" id="KW-1185">Reference proteome</keyword>
<dbReference type="PANTHER" id="PTHR14605">
    <property type="entry name" value="CHST5 PROTEIN"/>
    <property type="match status" value="1"/>
</dbReference>
<dbReference type="Pfam" id="PF10149">
    <property type="entry name" value="TM231"/>
    <property type="match status" value="2"/>
</dbReference>
<keyword evidence="4" id="KW-1003">Cell membrane</keyword>
<dbReference type="Proteomes" id="UP000015354">
    <property type="component" value="Unassembled WGS sequence"/>
</dbReference>
<dbReference type="PANTHER" id="PTHR14605:SF1">
    <property type="entry name" value="TRANSMEMBRANE PROTEIN 231"/>
    <property type="match status" value="1"/>
</dbReference>
<dbReference type="OrthoDB" id="426438at2759"/>
<proteinExistence type="inferred from homology"/>
<dbReference type="GO" id="GO:0060170">
    <property type="term" value="C:ciliary membrane"/>
    <property type="evidence" value="ECO:0007669"/>
    <property type="project" value="UniProtKB-SubCell"/>
</dbReference>
<evidence type="ECO:0000256" key="9">
    <source>
        <dbReference type="ARBA" id="ARBA00023180"/>
    </source>
</evidence>
<dbReference type="AlphaFoldDB" id="S9USL4"/>
<feature type="transmembrane region" description="Helical" evidence="12">
    <location>
        <begin position="12"/>
        <end position="40"/>
    </location>
</feature>
<comment type="function">
    <text evidence="11">Transmembrane component of the tectonic-like complex, a complex localized at the transition zone of primary cilia and acting as a barrier that prevents diffusion of transmembrane proteins between the cilia and plasma membranes. Required for ciliogenesis and sonic hedgehog/SHH signaling.</text>
</comment>
<evidence type="ECO:0000313" key="13">
    <source>
        <dbReference type="EMBL" id="EPY31893.1"/>
    </source>
</evidence>
<evidence type="ECO:0000256" key="11">
    <source>
        <dbReference type="ARBA" id="ARBA00024803"/>
    </source>
</evidence>